<sequence>MWYKVTIILLLCNALGRKDSSPFHRTDARYVLSSGEGFEYRGLGSWKYALRNVKRLKK</sequence>
<keyword evidence="2" id="KW-1185">Reference proteome</keyword>
<dbReference type="HOGENOM" id="CLU_2975172_0_0_10"/>
<dbReference type="EMBL" id="AFFY01000002">
    <property type="protein sequence ID" value="EHH01980.1"/>
    <property type="molecule type" value="Genomic_DNA"/>
</dbReference>
<protein>
    <submittedName>
        <fullName evidence="1">Uncharacterized protein</fullName>
    </submittedName>
</protein>
<accession>G5SLH0</accession>
<dbReference type="STRING" id="762968.HMPREF9441_00189"/>
<evidence type="ECO:0000313" key="2">
    <source>
        <dbReference type="Proteomes" id="UP000003598"/>
    </source>
</evidence>
<organism evidence="1 2">
    <name type="scientific">Paraprevotella clara YIT 11840</name>
    <dbReference type="NCBI Taxonomy" id="762968"/>
    <lineage>
        <taxon>Bacteria</taxon>
        <taxon>Pseudomonadati</taxon>
        <taxon>Bacteroidota</taxon>
        <taxon>Bacteroidia</taxon>
        <taxon>Bacteroidales</taxon>
        <taxon>Prevotellaceae</taxon>
        <taxon>Paraprevotella</taxon>
    </lineage>
</organism>
<reference evidence="1 2" key="1">
    <citation type="submission" date="2011-03" db="EMBL/GenBank/DDBJ databases">
        <authorList>
            <person name="Weinstock G."/>
            <person name="Sodergren E."/>
            <person name="Clifton S."/>
            <person name="Fulton L."/>
            <person name="Fulton B."/>
            <person name="Courtney L."/>
            <person name="Fronick C."/>
            <person name="Harrison M."/>
            <person name="Strong C."/>
            <person name="Farmer C."/>
            <person name="Delahaunty K."/>
            <person name="Markovic C."/>
            <person name="Hall O."/>
            <person name="Minx P."/>
            <person name="Tomlinson C."/>
            <person name="Mitreva M."/>
            <person name="Hou S."/>
            <person name="Chen J."/>
            <person name="Wollam A."/>
            <person name="Pepin K.H."/>
            <person name="Johnson M."/>
            <person name="Bhonagiri V."/>
            <person name="Zhang X."/>
            <person name="Suruliraj S."/>
            <person name="Warren W."/>
            <person name="Chinwalla A."/>
            <person name="Mardis E.R."/>
            <person name="Wilson R.K."/>
        </authorList>
    </citation>
    <scope>NUCLEOTIDE SEQUENCE [LARGE SCALE GENOMIC DNA]</scope>
    <source>
        <strain evidence="1 2">YIT 11840</strain>
    </source>
</reference>
<proteinExistence type="predicted"/>
<dbReference type="AlphaFoldDB" id="G5SLH0"/>
<dbReference type="Proteomes" id="UP000003598">
    <property type="component" value="Unassembled WGS sequence"/>
</dbReference>
<name>G5SLH0_9BACT</name>
<evidence type="ECO:0000313" key="1">
    <source>
        <dbReference type="EMBL" id="EHH01980.1"/>
    </source>
</evidence>
<gene>
    <name evidence="1" type="ORF">HMPREF9441_00189</name>
</gene>
<comment type="caution">
    <text evidence="1">The sequence shown here is derived from an EMBL/GenBank/DDBJ whole genome shotgun (WGS) entry which is preliminary data.</text>
</comment>